<dbReference type="InterPro" id="IPR009057">
    <property type="entry name" value="Homeodomain-like_sf"/>
</dbReference>
<dbReference type="SUPFAM" id="SSF46689">
    <property type="entry name" value="Homeodomain-like"/>
    <property type="match status" value="1"/>
</dbReference>
<evidence type="ECO:0000256" key="4">
    <source>
        <dbReference type="PROSITE-ProRule" id="PRU00335"/>
    </source>
</evidence>
<dbReference type="GO" id="GO:0000976">
    <property type="term" value="F:transcription cis-regulatory region binding"/>
    <property type="evidence" value="ECO:0007669"/>
    <property type="project" value="TreeGrafter"/>
</dbReference>
<dbReference type="Proteomes" id="UP000190539">
    <property type="component" value="Unassembled WGS sequence"/>
</dbReference>
<evidence type="ECO:0000256" key="1">
    <source>
        <dbReference type="ARBA" id="ARBA00023015"/>
    </source>
</evidence>
<evidence type="ECO:0000256" key="3">
    <source>
        <dbReference type="ARBA" id="ARBA00023163"/>
    </source>
</evidence>
<evidence type="ECO:0000256" key="2">
    <source>
        <dbReference type="ARBA" id="ARBA00023125"/>
    </source>
</evidence>
<accession>A0A1V4AH28</accession>
<organism evidence="7 8">
    <name type="scientific">Streptomyces tsukubensis</name>
    <dbReference type="NCBI Taxonomy" id="83656"/>
    <lineage>
        <taxon>Bacteria</taxon>
        <taxon>Bacillati</taxon>
        <taxon>Actinomycetota</taxon>
        <taxon>Actinomycetes</taxon>
        <taxon>Kitasatosporales</taxon>
        <taxon>Streptomycetaceae</taxon>
        <taxon>Streptomyces</taxon>
    </lineage>
</organism>
<dbReference type="PROSITE" id="PS50977">
    <property type="entry name" value="HTH_TETR_2"/>
    <property type="match status" value="1"/>
</dbReference>
<name>A0A1V4AH28_9ACTN</name>
<dbReference type="Gene3D" id="1.10.10.60">
    <property type="entry name" value="Homeodomain-like"/>
    <property type="match status" value="1"/>
</dbReference>
<protein>
    <submittedName>
        <fullName evidence="7">TetR family transcriptional regulator</fullName>
    </submittedName>
</protein>
<proteinExistence type="predicted"/>
<evidence type="ECO:0000256" key="5">
    <source>
        <dbReference type="SAM" id="MobiDB-lite"/>
    </source>
</evidence>
<dbReference type="AlphaFoldDB" id="A0A1V4AH28"/>
<evidence type="ECO:0000259" key="6">
    <source>
        <dbReference type="PROSITE" id="PS50977"/>
    </source>
</evidence>
<dbReference type="InterPro" id="IPR001647">
    <property type="entry name" value="HTH_TetR"/>
</dbReference>
<dbReference type="InterPro" id="IPR050109">
    <property type="entry name" value="HTH-type_TetR-like_transc_reg"/>
</dbReference>
<evidence type="ECO:0000313" key="7">
    <source>
        <dbReference type="EMBL" id="OON82988.1"/>
    </source>
</evidence>
<dbReference type="STRING" id="83656.B1H18_00645"/>
<dbReference type="Gene3D" id="1.10.357.10">
    <property type="entry name" value="Tetracycline Repressor, domain 2"/>
    <property type="match status" value="1"/>
</dbReference>
<dbReference type="PANTHER" id="PTHR30055:SF238">
    <property type="entry name" value="MYCOFACTOCIN BIOSYNTHESIS TRANSCRIPTIONAL REGULATOR MFTR-RELATED"/>
    <property type="match status" value="1"/>
</dbReference>
<keyword evidence="3" id="KW-0804">Transcription</keyword>
<dbReference type="InterPro" id="IPR041347">
    <property type="entry name" value="MftR_C"/>
</dbReference>
<keyword evidence="8" id="KW-1185">Reference proteome</keyword>
<dbReference type="PANTHER" id="PTHR30055">
    <property type="entry name" value="HTH-TYPE TRANSCRIPTIONAL REGULATOR RUTR"/>
    <property type="match status" value="1"/>
</dbReference>
<evidence type="ECO:0000313" key="8">
    <source>
        <dbReference type="Proteomes" id="UP000190539"/>
    </source>
</evidence>
<gene>
    <name evidence="7" type="ORF">B1H18_00645</name>
</gene>
<dbReference type="GO" id="GO:0003700">
    <property type="term" value="F:DNA-binding transcription factor activity"/>
    <property type="evidence" value="ECO:0007669"/>
    <property type="project" value="TreeGrafter"/>
</dbReference>
<comment type="caution">
    <text evidence="7">The sequence shown here is derived from an EMBL/GenBank/DDBJ whole genome shotgun (WGS) entry which is preliminary data.</text>
</comment>
<reference evidence="7 8" key="1">
    <citation type="submission" date="2017-02" db="EMBL/GenBank/DDBJ databases">
        <title>Draft Genome Sequence of Streptomyces tsukubaensis F601, a Producer of the immunosuppressant tacrolimus FK506.</title>
        <authorList>
            <person name="Zong G."/>
            <person name="Zhong C."/>
            <person name="Fu J."/>
            <person name="Qin R."/>
            <person name="Cao G."/>
        </authorList>
    </citation>
    <scope>NUCLEOTIDE SEQUENCE [LARGE SCALE GENOMIC DNA]</scope>
    <source>
        <strain evidence="7 8">F601</strain>
    </source>
</reference>
<dbReference type="Pfam" id="PF00440">
    <property type="entry name" value="TetR_N"/>
    <property type="match status" value="1"/>
</dbReference>
<feature type="DNA-binding region" description="H-T-H motif" evidence="4">
    <location>
        <begin position="39"/>
        <end position="58"/>
    </location>
</feature>
<dbReference type="Pfam" id="PF17754">
    <property type="entry name" value="TetR_C_14"/>
    <property type="match status" value="1"/>
</dbReference>
<keyword evidence="2 4" id="KW-0238">DNA-binding</keyword>
<sequence>MVSLDDAGGLRERKKQETRRALRRTAVRLFMERGAAKVTVQDICHEVGISPRTFFNYFDSKDDAVFGVDHLLRHQVVTGLRARPADEPPLRALMNAIVSAVPEVLAGDTAWVERLELLRQQPDLIMKPLRNNRRLEEAVALTLAERSGHSDATLYCRLAAGAGLAAMRAALFTWDPAGGPAGLTAGLEEAFNSLAAGLPDPAGQSATGAAGPPGER</sequence>
<feature type="region of interest" description="Disordered" evidence="5">
    <location>
        <begin position="196"/>
        <end position="216"/>
    </location>
</feature>
<feature type="domain" description="HTH tetR-type" evidence="6">
    <location>
        <begin position="16"/>
        <end position="76"/>
    </location>
</feature>
<keyword evidence="1" id="KW-0805">Transcription regulation</keyword>
<dbReference type="EMBL" id="MVFC01000001">
    <property type="protein sequence ID" value="OON82988.1"/>
    <property type="molecule type" value="Genomic_DNA"/>
</dbReference>